<dbReference type="Proteomes" id="UP000030645">
    <property type="component" value="Unassembled WGS sequence"/>
</dbReference>
<dbReference type="EMBL" id="KE344073">
    <property type="protein sequence ID" value="EXB52818.1"/>
    <property type="molecule type" value="Genomic_DNA"/>
</dbReference>
<name>W9QS83_9ROSA</name>
<protein>
    <submittedName>
        <fullName evidence="2">Uncharacterized protein</fullName>
    </submittedName>
</protein>
<evidence type="ECO:0000313" key="2">
    <source>
        <dbReference type="EMBL" id="EXB52818.1"/>
    </source>
</evidence>
<proteinExistence type="predicted"/>
<evidence type="ECO:0000313" key="3">
    <source>
        <dbReference type="Proteomes" id="UP000030645"/>
    </source>
</evidence>
<dbReference type="AlphaFoldDB" id="W9QS83"/>
<evidence type="ECO:0000256" key="1">
    <source>
        <dbReference type="SAM" id="SignalP"/>
    </source>
</evidence>
<reference evidence="3" key="1">
    <citation type="submission" date="2013-01" db="EMBL/GenBank/DDBJ databases">
        <title>Draft Genome Sequence of a Mulberry Tree, Morus notabilis C.K. Schneid.</title>
        <authorList>
            <person name="He N."/>
            <person name="Zhao S."/>
        </authorList>
    </citation>
    <scope>NUCLEOTIDE SEQUENCE</scope>
</reference>
<accession>W9QS83</accession>
<organism evidence="2 3">
    <name type="scientific">Morus notabilis</name>
    <dbReference type="NCBI Taxonomy" id="981085"/>
    <lineage>
        <taxon>Eukaryota</taxon>
        <taxon>Viridiplantae</taxon>
        <taxon>Streptophyta</taxon>
        <taxon>Embryophyta</taxon>
        <taxon>Tracheophyta</taxon>
        <taxon>Spermatophyta</taxon>
        <taxon>Magnoliopsida</taxon>
        <taxon>eudicotyledons</taxon>
        <taxon>Gunneridae</taxon>
        <taxon>Pentapetalae</taxon>
        <taxon>rosids</taxon>
        <taxon>fabids</taxon>
        <taxon>Rosales</taxon>
        <taxon>Moraceae</taxon>
        <taxon>Moreae</taxon>
        <taxon>Morus</taxon>
    </lineage>
</organism>
<feature type="chain" id="PRO_5004927796" evidence="1">
    <location>
        <begin position="20"/>
        <end position="233"/>
    </location>
</feature>
<keyword evidence="3" id="KW-1185">Reference proteome</keyword>
<sequence length="233" mass="26191">MFPISVIVFSLLFSIASNAQTIDLEIKGIDHHNPLIRPQSFHKPSIEPIQIPHPGARIIRETPGGPDPIHNPTTKRETFARSNLGIIRKALEELDSIYHLAIGPISNHESVARPVQIHRSFAKITSEAPGGPDPIHNPTIRRENFAGSNLTITTITREESNPMLYPIIRAHLYHESSANSVQIPHSFIRIKRETPGRSDPIPNRGVLHKDKRLSSFYVDLKKKNSKIKVDTKF</sequence>
<gene>
    <name evidence="2" type="ORF">L484_002303</name>
</gene>
<feature type="signal peptide" evidence="1">
    <location>
        <begin position="1"/>
        <end position="19"/>
    </location>
</feature>
<keyword evidence="1" id="KW-0732">Signal</keyword>